<comment type="caution">
    <text evidence="3">The sequence shown here is derived from an EMBL/GenBank/DDBJ whole genome shotgun (WGS) entry which is preliminary data.</text>
</comment>
<protein>
    <submittedName>
        <fullName evidence="3">Uncharacterized protein</fullName>
    </submittedName>
</protein>
<feature type="compositionally biased region" description="Polar residues" evidence="1">
    <location>
        <begin position="1"/>
        <end position="12"/>
    </location>
</feature>
<feature type="transmembrane region" description="Helical" evidence="2">
    <location>
        <begin position="106"/>
        <end position="126"/>
    </location>
</feature>
<evidence type="ECO:0000313" key="3">
    <source>
        <dbReference type="EMBL" id="CCA74966.1"/>
    </source>
</evidence>
<feature type="compositionally biased region" description="Low complexity" evidence="1">
    <location>
        <begin position="66"/>
        <end position="80"/>
    </location>
</feature>
<dbReference type="OMA" id="FAPWNRP"/>
<gene>
    <name evidence="3" type="ORF">PIIN_08946</name>
</gene>
<keyword evidence="2" id="KW-0812">Transmembrane</keyword>
<name>G4TUH3_SERID</name>
<sequence>MSSASSSTTTLPEQRPEADPLPRKVGELGYIAPISPKSPEMQPEPTDTADGQPTMPARHPADHDGAASTSTPAAGASESPNANQNTNGSGSSVKSRWSLGGVSPLTLFRIILLTLFLMGTVVAWVITVTRFVGKDSLNLDDDNSAGSGSSSDDDGDKNNNNGSMPVFTSMVIVHVSFTVVVLVELLFLERSVYHARAERYLFKHGMPRGATGASAFIGIAPWNRPPLPTYAAALAESGVGTGDVEDNLIAIAPPPAYGNTRGSVLLLSGHLRDSLVRTLSRISQEGQSEDTHSATPRQMEEGERSRPISYDASEEVNNARQAMELEAALSRLENTTGRTGA</sequence>
<feature type="region of interest" description="Disordered" evidence="1">
    <location>
        <begin position="280"/>
        <end position="314"/>
    </location>
</feature>
<dbReference type="STRING" id="1109443.G4TUH3"/>
<feature type="region of interest" description="Disordered" evidence="1">
    <location>
        <begin position="1"/>
        <end position="94"/>
    </location>
</feature>
<proteinExistence type="predicted"/>
<feature type="compositionally biased region" description="Polar residues" evidence="1">
    <location>
        <begin position="81"/>
        <end position="94"/>
    </location>
</feature>
<keyword evidence="4" id="KW-1185">Reference proteome</keyword>
<accession>G4TUH3</accession>
<keyword evidence="2" id="KW-1133">Transmembrane helix</keyword>
<feature type="compositionally biased region" description="Basic and acidic residues" evidence="1">
    <location>
        <begin position="14"/>
        <end position="26"/>
    </location>
</feature>
<evidence type="ECO:0000256" key="1">
    <source>
        <dbReference type="SAM" id="MobiDB-lite"/>
    </source>
</evidence>
<dbReference type="OrthoDB" id="2596855at2759"/>
<organism evidence="3 4">
    <name type="scientific">Serendipita indica (strain DSM 11827)</name>
    <name type="common">Root endophyte fungus</name>
    <name type="synonym">Piriformospora indica</name>
    <dbReference type="NCBI Taxonomy" id="1109443"/>
    <lineage>
        <taxon>Eukaryota</taxon>
        <taxon>Fungi</taxon>
        <taxon>Dikarya</taxon>
        <taxon>Basidiomycota</taxon>
        <taxon>Agaricomycotina</taxon>
        <taxon>Agaricomycetes</taxon>
        <taxon>Sebacinales</taxon>
        <taxon>Serendipitaceae</taxon>
        <taxon>Serendipita</taxon>
    </lineage>
</organism>
<evidence type="ECO:0000256" key="2">
    <source>
        <dbReference type="SAM" id="Phobius"/>
    </source>
</evidence>
<feature type="region of interest" description="Disordered" evidence="1">
    <location>
        <begin position="139"/>
        <end position="161"/>
    </location>
</feature>
<dbReference type="EMBL" id="CAFZ01000380">
    <property type="protein sequence ID" value="CCA74966.1"/>
    <property type="molecule type" value="Genomic_DNA"/>
</dbReference>
<feature type="transmembrane region" description="Helical" evidence="2">
    <location>
        <begin position="166"/>
        <end position="188"/>
    </location>
</feature>
<dbReference type="Proteomes" id="UP000007148">
    <property type="component" value="Unassembled WGS sequence"/>
</dbReference>
<dbReference type="HOGENOM" id="CLU_062080_0_0_1"/>
<evidence type="ECO:0000313" key="4">
    <source>
        <dbReference type="Proteomes" id="UP000007148"/>
    </source>
</evidence>
<keyword evidence="2" id="KW-0472">Membrane</keyword>
<dbReference type="InParanoid" id="G4TUH3"/>
<dbReference type="AlphaFoldDB" id="G4TUH3"/>
<reference evidence="3 4" key="1">
    <citation type="journal article" date="2011" name="PLoS Pathog.">
        <title>Endophytic Life Strategies Decoded by Genome and Transcriptome Analyses of the Mutualistic Root Symbiont Piriformospora indica.</title>
        <authorList>
            <person name="Zuccaro A."/>
            <person name="Lahrmann U."/>
            <person name="Guldener U."/>
            <person name="Langen G."/>
            <person name="Pfiffi S."/>
            <person name="Biedenkopf D."/>
            <person name="Wong P."/>
            <person name="Samans B."/>
            <person name="Grimm C."/>
            <person name="Basiewicz M."/>
            <person name="Murat C."/>
            <person name="Martin F."/>
            <person name="Kogel K.H."/>
        </authorList>
    </citation>
    <scope>NUCLEOTIDE SEQUENCE [LARGE SCALE GENOMIC DNA]</scope>
    <source>
        <strain evidence="3 4">DSM 11827</strain>
    </source>
</reference>
<dbReference type="eggNOG" id="ENOG502SJSA">
    <property type="taxonomic scope" value="Eukaryota"/>
</dbReference>